<name>A0ABN1J3V6_9CLOT</name>
<evidence type="ECO:0000313" key="10">
    <source>
        <dbReference type="Proteomes" id="UP001500339"/>
    </source>
</evidence>
<protein>
    <submittedName>
        <fullName evidence="9">MFS transporter</fullName>
    </submittedName>
</protein>
<sequence length="378" mass="41556">MQFAIIWYIARATDSGMMVTISTICSFLPQLFISLFAGVWADRYNRKLLIVLSDGLIATATLILAIILLSGYNNMWILFLVSGIRSFGSGIQTPAVNALIPQIVPEEKLMRVNGINGTIQSLILLVSPAVSGTILTYGKLESILFLDVITAIIAISILLTLRVAVHKKAAEKQDTDYFYDLKEGIKYSLNNSFIKNLIIFYAIFTILIVPAAFLNVLMVTRTFGNEYWRLTANEMSFFAGSMVGGIIMATWGGFKNRVITIAVGCCAFGALTVAVGIAKVFYVYIAIMVLTGMTIPLFNSPSMVLLQEKVETDMQGRVFSFVQIVSSGLMPLGMIVFGPLADIIKIERLMIITGLLLIVLGISIFYNKSFIKEGINQN</sequence>
<comment type="caution">
    <text evidence="9">The sequence shown here is derived from an EMBL/GenBank/DDBJ whole genome shotgun (WGS) entry which is preliminary data.</text>
</comment>
<keyword evidence="6 7" id="KW-0472">Membrane</keyword>
<feature type="transmembrane region" description="Helical" evidence="7">
    <location>
        <begin position="143"/>
        <end position="165"/>
    </location>
</feature>
<feature type="transmembrane region" description="Helical" evidence="7">
    <location>
        <begin position="230"/>
        <end position="251"/>
    </location>
</feature>
<dbReference type="PROSITE" id="PS50850">
    <property type="entry name" value="MFS"/>
    <property type="match status" value="2"/>
</dbReference>
<evidence type="ECO:0000256" key="3">
    <source>
        <dbReference type="ARBA" id="ARBA00022475"/>
    </source>
</evidence>
<keyword evidence="5 7" id="KW-1133">Transmembrane helix</keyword>
<dbReference type="InterPro" id="IPR011701">
    <property type="entry name" value="MFS"/>
</dbReference>
<dbReference type="SUPFAM" id="SSF103473">
    <property type="entry name" value="MFS general substrate transporter"/>
    <property type="match status" value="1"/>
</dbReference>
<dbReference type="EMBL" id="BAAACF010000003">
    <property type="protein sequence ID" value="GAA0727803.1"/>
    <property type="molecule type" value="Genomic_DNA"/>
</dbReference>
<reference evidence="9 10" key="1">
    <citation type="journal article" date="2019" name="Int. J. Syst. Evol. Microbiol.">
        <title>The Global Catalogue of Microorganisms (GCM) 10K type strain sequencing project: providing services to taxonomists for standard genome sequencing and annotation.</title>
        <authorList>
            <consortium name="The Broad Institute Genomics Platform"/>
            <consortium name="The Broad Institute Genome Sequencing Center for Infectious Disease"/>
            <person name="Wu L."/>
            <person name="Ma J."/>
        </authorList>
    </citation>
    <scope>NUCLEOTIDE SEQUENCE [LARGE SCALE GENOMIC DNA]</scope>
    <source>
        <strain evidence="9 10">JCM 1405</strain>
    </source>
</reference>
<feature type="domain" description="Major facilitator superfamily (MFS) profile" evidence="8">
    <location>
        <begin position="1"/>
        <end position="168"/>
    </location>
</feature>
<keyword evidence="10" id="KW-1185">Reference proteome</keyword>
<evidence type="ECO:0000256" key="2">
    <source>
        <dbReference type="ARBA" id="ARBA00022448"/>
    </source>
</evidence>
<dbReference type="Pfam" id="PF07690">
    <property type="entry name" value="MFS_1"/>
    <property type="match status" value="1"/>
</dbReference>
<dbReference type="CDD" id="cd06173">
    <property type="entry name" value="MFS_MefA_like"/>
    <property type="match status" value="1"/>
</dbReference>
<feature type="transmembrane region" description="Helical" evidence="7">
    <location>
        <begin position="48"/>
        <end position="69"/>
    </location>
</feature>
<keyword evidence="3" id="KW-1003">Cell membrane</keyword>
<evidence type="ECO:0000256" key="4">
    <source>
        <dbReference type="ARBA" id="ARBA00022692"/>
    </source>
</evidence>
<keyword evidence="4 7" id="KW-0812">Transmembrane</keyword>
<evidence type="ECO:0000259" key="8">
    <source>
        <dbReference type="PROSITE" id="PS50850"/>
    </source>
</evidence>
<evidence type="ECO:0000313" key="9">
    <source>
        <dbReference type="EMBL" id="GAA0727803.1"/>
    </source>
</evidence>
<dbReference type="InterPro" id="IPR020846">
    <property type="entry name" value="MFS_dom"/>
</dbReference>
<dbReference type="InterPro" id="IPR036259">
    <property type="entry name" value="MFS_trans_sf"/>
</dbReference>
<dbReference type="PANTHER" id="PTHR43266:SF10">
    <property type="entry name" value="BACILYSIN EXPORTER BACE-RELATED"/>
    <property type="match status" value="1"/>
</dbReference>
<comment type="subcellular location">
    <subcellularLocation>
        <location evidence="1">Cell membrane</location>
        <topology evidence="1">Multi-pass membrane protein</topology>
    </subcellularLocation>
</comment>
<evidence type="ECO:0000256" key="1">
    <source>
        <dbReference type="ARBA" id="ARBA00004651"/>
    </source>
</evidence>
<dbReference type="Proteomes" id="UP001500339">
    <property type="component" value="Unassembled WGS sequence"/>
</dbReference>
<proteinExistence type="predicted"/>
<feature type="transmembrane region" description="Helical" evidence="7">
    <location>
        <begin position="283"/>
        <end position="306"/>
    </location>
</feature>
<dbReference type="Gene3D" id="1.20.1250.20">
    <property type="entry name" value="MFS general substrate transporter like domains"/>
    <property type="match status" value="1"/>
</dbReference>
<dbReference type="PANTHER" id="PTHR43266">
    <property type="entry name" value="MACROLIDE-EFFLUX PROTEIN"/>
    <property type="match status" value="1"/>
</dbReference>
<gene>
    <name evidence="9" type="ORF">GCM10008905_25840</name>
</gene>
<keyword evidence="2" id="KW-0813">Transport</keyword>
<evidence type="ECO:0000256" key="6">
    <source>
        <dbReference type="ARBA" id="ARBA00023136"/>
    </source>
</evidence>
<evidence type="ECO:0000256" key="7">
    <source>
        <dbReference type="SAM" id="Phobius"/>
    </source>
</evidence>
<evidence type="ECO:0000256" key="5">
    <source>
        <dbReference type="ARBA" id="ARBA00022989"/>
    </source>
</evidence>
<feature type="transmembrane region" description="Helical" evidence="7">
    <location>
        <begin position="318"/>
        <end position="337"/>
    </location>
</feature>
<feature type="transmembrane region" description="Helical" evidence="7">
    <location>
        <begin position="258"/>
        <end position="277"/>
    </location>
</feature>
<accession>A0ABN1J3V6</accession>
<feature type="transmembrane region" description="Helical" evidence="7">
    <location>
        <begin position="17"/>
        <end position="41"/>
    </location>
</feature>
<feature type="domain" description="Major facilitator superfamily (MFS) profile" evidence="8">
    <location>
        <begin position="188"/>
        <end position="378"/>
    </location>
</feature>
<feature type="transmembrane region" description="Helical" evidence="7">
    <location>
        <begin position="349"/>
        <end position="366"/>
    </location>
</feature>
<feature type="transmembrane region" description="Helical" evidence="7">
    <location>
        <begin position="198"/>
        <end position="218"/>
    </location>
</feature>
<organism evidence="9 10">
    <name type="scientific">Clostridium malenominatum</name>
    <dbReference type="NCBI Taxonomy" id="1539"/>
    <lineage>
        <taxon>Bacteria</taxon>
        <taxon>Bacillati</taxon>
        <taxon>Bacillota</taxon>
        <taxon>Clostridia</taxon>
        <taxon>Eubacteriales</taxon>
        <taxon>Clostridiaceae</taxon>
        <taxon>Clostridium</taxon>
    </lineage>
</organism>